<evidence type="ECO:0000313" key="2">
    <source>
        <dbReference type="Proteomes" id="UP000018004"/>
    </source>
</evidence>
<dbReference type="STRING" id="1341181.FLJC2902T_12930"/>
<reference evidence="1 2" key="1">
    <citation type="submission" date="2013-08" db="EMBL/GenBank/DDBJ databases">
        <title>Flavobacterium limnosediminis JC2902 genome sequencing.</title>
        <authorList>
            <person name="Lee K."/>
            <person name="Yi H."/>
            <person name="Park S."/>
            <person name="Chun J."/>
        </authorList>
    </citation>
    <scope>NUCLEOTIDE SEQUENCE [LARGE SCALE GENOMIC DNA]</scope>
    <source>
        <strain evidence="1 2">JC2902</strain>
    </source>
</reference>
<dbReference type="Proteomes" id="UP000018004">
    <property type="component" value="Unassembled WGS sequence"/>
</dbReference>
<evidence type="ECO:0000313" key="1">
    <source>
        <dbReference type="EMBL" id="ESU28702.1"/>
    </source>
</evidence>
<protein>
    <submittedName>
        <fullName evidence="1">Uncharacterized protein</fullName>
    </submittedName>
</protein>
<comment type="caution">
    <text evidence="1">The sequence shown here is derived from an EMBL/GenBank/DDBJ whole genome shotgun (WGS) entry which is preliminary data.</text>
</comment>
<keyword evidence="2" id="KW-1185">Reference proteome</keyword>
<accession>V6SR99</accession>
<dbReference type="PATRIC" id="fig|1341181.4.peg.1274"/>
<gene>
    <name evidence="1" type="ORF">FLJC2902T_12930</name>
</gene>
<dbReference type="EMBL" id="AVGG01000005">
    <property type="protein sequence ID" value="ESU28702.1"/>
    <property type="molecule type" value="Genomic_DNA"/>
</dbReference>
<name>V6SR99_9FLAO</name>
<dbReference type="AlphaFoldDB" id="V6SR99"/>
<sequence>MDWMINVPCDFKKYHFIKCKYLMKSVFIGISDGFHKL</sequence>
<proteinExistence type="predicted"/>
<organism evidence="1 2">
    <name type="scientific">Flavobacterium limnosediminis JC2902</name>
    <dbReference type="NCBI Taxonomy" id="1341181"/>
    <lineage>
        <taxon>Bacteria</taxon>
        <taxon>Pseudomonadati</taxon>
        <taxon>Bacteroidota</taxon>
        <taxon>Flavobacteriia</taxon>
        <taxon>Flavobacteriales</taxon>
        <taxon>Flavobacteriaceae</taxon>
        <taxon>Flavobacterium</taxon>
    </lineage>
</organism>